<organism evidence="1 2">
    <name type="scientific">Actinacidiphila glaucinigra</name>
    <dbReference type="NCBI Taxonomy" id="235986"/>
    <lineage>
        <taxon>Bacteria</taxon>
        <taxon>Bacillati</taxon>
        <taxon>Actinomycetota</taxon>
        <taxon>Actinomycetes</taxon>
        <taxon>Kitasatosporales</taxon>
        <taxon>Streptomycetaceae</taxon>
        <taxon>Actinacidiphila</taxon>
    </lineage>
</organism>
<accession>A0A239F2J0</accession>
<protein>
    <recommendedName>
        <fullName evidence="3">Head-to-tail adaptor</fullName>
    </recommendedName>
</protein>
<evidence type="ECO:0008006" key="3">
    <source>
        <dbReference type="Google" id="ProtNLM"/>
    </source>
</evidence>
<evidence type="ECO:0000313" key="2">
    <source>
        <dbReference type="Proteomes" id="UP000198280"/>
    </source>
</evidence>
<dbReference type="EMBL" id="FZOF01000006">
    <property type="protein sequence ID" value="SNS50324.1"/>
    <property type="molecule type" value="Genomic_DNA"/>
</dbReference>
<reference evidence="1 2" key="1">
    <citation type="submission" date="2017-06" db="EMBL/GenBank/DDBJ databases">
        <authorList>
            <person name="Kim H.J."/>
            <person name="Triplett B.A."/>
        </authorList>
    </citation>
    <scope>NUCLEOTIDE SEQUENCE [LARGE SCALE GENOMIC DNA]</scope>
    <source>
        <strain evidence="1 2">CGMCC 4.1858</strain>
    </source>
</reference>
<dbReference type="RefSeq" id="WP_089224223.1">
    <property type="nucleotide sequence ID" value="NZ_FZOF01000006.1"/>
</dbReference>
<keyword evidence="2" id="KW-1185">Reference proteome</keyword>
<sequence>MAYATLDELKGRLDWDLDPDELRIAAGALEDASDLAVAYGREWPEDKVPRLVRTLVLKAAARYLRNPNGYTQSRAGDETLAWSDIGRDAGTVYYTREEIRLLEELAGRKRGIVGVPVSAWGTKPQSVDAGGYVPVDYGGDTFPLFGDAVNPW</sequence>
<dbReference type="AlphaFoldDB" id="A0A239F2J0"/>
<name>A0A239F2J0_9ACTN</name>
<proteinExistence type="predicted"/>
<dbReference type="Proteomes" id="UP000198280">
    <property type="component" value="Unassembled WGS sequence"/>
</dbReference>
<evidence type="ECO:0000313" key="1">
    <source>
        <dbReference type="EMBL" id="SNS50324.1"/>
    </source>
</evidence>
<dbReference type="OrthoDB" id="4202304at2"/>
<gene>
    <name evidence="1" type="ORF">SAMN05216252_106246</name>
</gene>